<dbReference type="SUPFAM" id="SSF52540">
    <property type="entry name" value="P-loop containing nucleoside triphosphate hydrolases"/>
    <property type="match status" value="1"/>
</dbReference>
<dbReference type="InterPro" id="IPR003593">
    <property type="entry name" value="AAA+_ATPase"/>
</dbReference>
<dbReference type="InterPro" id="IPR051162">
    <property type="entry name" value="T4SS_component"/>
</dbReference>
<dbReference type="PANTHER" id="PTHR30121">
    <property type="entry name" value="UNCHARACTERIZED PROTEIN YJGR-RELATED"/>
    <property type="match status" value="1"/>
</dbReference>
<dbReference type="Pfam" id="PF01935">
    <property type="entry name" value="DUF87"/>
    <property type="match status" value="1"/>
</dbReference>
<evidence type="ECO:0000313" key="3">
    <source>
        <dbReference type="Proteomes" id="UP000280935"/>
    </source>
</evidence>
<organism evidence="2 3">
    <name type="scientific">Arachnia propionica</name>
    <dbReference type="NCBI Taxonomy" id="1750"/>
    <lineage>
        <taxon>Bacteria</taxon>
        <taxon>Bacillati</taxon>
        <taxon>Actinomycetota</taxon>
        <taxon>Actinomycetes</taxon>
        <taxon>Propionibacteriales</taxon>
        <taxon>Propionibacteriaceae</taxon>
        <taxon>Arachnia</taxon>
    </lineage>
</organism>
<dbReference type="Gene3D" id="3.40.50.300">
    <property type="entry name" value="P-loop containing nucleotide triphosphate hydrolases"/>
    <property type="match status" value="2"/>
</dbReference>
<dbReference type="Proteomes" id="UP000280935">
    <property type="component" value="Unassembled WGS sequence"/>
</dbReference>
<dbReference type="OrthoDB" id="3258326at2"/>
<gene>
    <name evidence="2" type="ORF">EII35_11175</name>
</gene>
<dbReference type="InterPro" id="IPR027417">
    <property type="entry name" value="P-loop_NTPase"/>
</dbReference>
<evidence type="ECO:0000313" key="2">
    <source>
        <dbReference type="EMBL" id="RRD48761.1"/>
    </source>
</evidence>
<dbReference type="InterPro" id="IPR002789">
    <property type="entry name" value="HerA_central"/>
</dbReference>
<dbReference type="SMART" id="SM00382">
    <property type="entry name" value="AAA"/>
    <property type="match status" value="1"/>
</dbReference>
<dbReference type="PANTHER" id="PTHR30121:SF11">
    <property type="entry name" value="AAA+ ATPASE DOMAIN-CONTAINING PROTEIN"/>
    <property type="match status" value="1"/>
</dbReference>
<name>A0A3P1WR80_9ACTN</name>
<dbReference type="CDD" id="cd01127">
    <property type="entry name" value="TrwB_TraG_TraD_VirD4"/>
    <property type="match status" value="1"/>
</dbReference>
<dbReference type="AlphaFoldDB" id="A0A3P1WR80"/>
<feature type="domain" description="AAA+ ATPase" evidence="1">
    <location>
        <begin position="310"/>
        <end position="620"/>
    </location>
</feature>
<dbReference type="EMBL" id="RQYT01000030">
    <property type="protein sequence ID" value="RRD48761.1"/>
    <property type="molecule type" value="Genomic_DNA"/>
</dbReference>
<accession>A0A3P1WR80</accession>
<reference evidence="2 3" key="1">
    <citation type="submission" date="2018-11" db="EMBL/GenBank/DDBJ databases">
        <title>Genomes From Bacteria Associated with the Canine Oral Cavity: a Test Case for Automated Genome-Based Taxonomic Assignment.</title>
        <authorList>
            <person name="Coil D.A."/>
            <person name="Jospin G."/>
            <person name="Darling A.E."/>
            <person name="Wallis C."/>
            <person name="Davis I.J."/>
            <person name="Harris S."/>
            <person name="Eisen J.A."/>
            <person name="Holcombe L.J."/>
            <person name="O'Flynn C."/>
        </authorList>
    </citation>
    <scope>NUCLEOTIDE SEQUENCE [LARGE SCALE GENOMIC DNA]</scope>
    <source>
        <strain evidence="2 3">OH2822_COT-296</strain>
    </source>
</reference>
<proteinExistence type="predicted"/>
<dbReference type="RefSeq" id="WP_125228550.1">
    <property type="nucleotide sequence ID" value="NZ_RQYT01000030.1"/>
</dbReference>
<sequence length="730" mass="78969">MSSSRRRTWKVRCLLRSADPVNAARQAGDRLLQLASGMEGHGRATLRLISDGRGAVEMLFECCGVPDADVTDWVFQDVAELEPSRRPRPRTWSHVTELVPRARLGAVDPLDELDPQPPSTSGQQAVVWPSPFATSGMELLAAMRGATAEVRLHLAPVNEIAAQLALHEIRDAVQASDPVIHALYQGIPVAARLLIGHRGSLPPRLRAVLLDRGLGLALKPLDAHAPDTTAAWQGEASSLISSGLPFGAAQCLTVIPVAGFGTGVCGLPVTIPVPKQVPVDDGVCLEGLRIGTALSTSGQEREIRVREEDLLLHTQVIGSTGSGKSTLLAALARECRAAGIGITVLDPHGQLVDRILQESPTATSDVVLVRSGDEAHPIPLNPLAGPNPEMMTDTLVQVLRELHDPGNRGYMGPVWERWFGLLLAVQRALLGDRANLALIPSMASDKELMAQLARQVEQGDRTLAREFRALFQRREEEFNDHVTWVVAKFQRMVGSPQMRGILGSGLDAIDVVEVLDARSTLLIDLAANTLGSLSAQLLGEMWLAKHWEALSLRAHRDEPHLLIVDEAHLFASGLLPRILTQARKYGVGVVVAHQNLEQLDGSLREAVISSTNNVVVFRTGIQEMGAALARLGEWSGGLLTRLERLTAATSLNVGSGFTDPFTLQIDHNGRGIPASPEIVEEVQQRSSERYGLLDPKGAILTPASLVRPTQERSYLDEWLARRQGDSRTLG</sequence>
<evidence type="ECO:0000259" key="1">
    <source>
        <dbReference type="SMART" id="SM00382"/>
    </source>
</evidence>
<protein>
    <submittedName>
        <fullName evidence="2">DUF87 domain-containing protein</fullName>
    </submittedName>
</protein>
<comment type="caution">
    <text evidence="2">The sequence shown here is derived from an EMBL/GenBank/DDBJ whole genome shotgun (WGS) entry which is preliminary data.</text>
</comment>